<accession>A0ABP4LS03</accession>
<dbReference type="Gene3D" id="2.30.22.10">
    <property type="entry name" value="Head domain of nucleotide exchange factor GrpE"/>
    <property type="match status" value="1"/>
</dbReference>
<feature type="transmembrane region" description="Helical" evidence="3">
    <location>
        <begin position="26"/>
        <end position="46"/>
    </location>
</feature>
<evidence type="ECO:0000313" key="5">
    <source>
        <dbReference type="Proteomes" id="UP001501470"/>
    </source>
</evidence>
<protein>
    <recommendedName>
        <fullName evidence="6">GrpE protein</fullName>
    </recommendedName>
</protein>
<feature type="transmembrane region" description="Helical" evidence="3">
    <location>
        <begin position="122"/>
        <end position="142"/>
    </location>
</feature>
<evidence type="ECO:0000313" key="4">
    <source>
        <dbReference type="EMBL" id="GAA1529458.1"/>
    </source>
</evidence>
<keyword evidence="3" id="KW-0472">Membrane</keyword>
<keyword evidence="5" id="KW-1185">Reference proteome</keyword>
<proteinExistence type="predicted"/>
<feature type="region of interest" description="Disordered" evidence="2">
    <location>
        <begin position="257"/>
        <end position="283"/>
    </location>
</feature>
<evidence type="ECO:0000256" key="1">
    <source>
        <dbReference type="ARBA" id="ARBA00023186"/>
    </source>
</evidence>
<reference evidence="5" key="1">
    <citation type="journal article" date="2019" name="Int. J. Syst. Evol. Microbiol.">
        <title>The Global Catalogue of Microorganisms (GCM) 10K type strain sequencing project: providing services to taxonomists for standard genome sequencing and annotation.</title>
        <authorList>
            <consortium name="The Broad Institute Genomics Platform"/>
            <consortium name="The Broad Institute Genome Sequencing Center for Infectious Disease"/>
            <person name="Wu L."/>
            <person name="Ma J."/>
        </authorList>
    </citation>
    <scope>NUCLEOTIDE SEQUENCE [LARGE SCALE GENOMIC DNA]</scope>
    <source>
        <strain evidence="5">JCM 15933</strain>
    </source>
</reference>
<organism evidence="4 5">
    <name type="scientific">Dactylosporangium maewongense</name>
    <dbReference type="NCBI Taxonomy" id="634393"/>
    <lineage>
        <taxon>Bacteria</taxon>
        <taxon>Bacillati</taxon>
        <taxon>Actinomycetota</taxon>
        <taxon>Actinomycetes</taxon>
        <taxon>Micromonosporales</taxon>
        <taxon>Micromonosporaceae</taxon>
        <taxon>Dactylosporangium</taxon>
    </lineage>
</organism>
<comment type="caution">
    <text evidence="4">The sequence shown here is derived from an EMBL/GenBank/DDBJ whole genome shotgun (WGS) entry which is preliminary data.</text>
</comment>
<gene>
    <name evidence="4" type="ORF">GCM10009827_053420</name>
</gene>
<feature type="region of interest" description="Disordered" evidence="2">
    <location>
        <begin position="63"/>
        <end position="101"/>
    </location>
</feature>
<sequence>MAKPVSTEGTYPQEPGMLSSNNSLRLVAVAVALIVAVLTGVATGLLSGGPDCPAVPAQTAATTAPAPAPTTANGGAGIGDSIGGGGAPEAPPKQQPATHAAQVVQAATPACTTRETFGVTAAATAFVGALLVGAALLLLLLLSARGPRQVQVPVTAGHNGGGPAEHDRRALVQACIYVRDRVTSKALGDRLGAALKEAGVTTLEPTGVRFDPAHHEAGGAAPSTDPALIGSIAAVEVPGYLDRDGRVLRAPIVTVYQAPRNPGGPTGAHPTVPQNNQHREQPR</sequence>
<dbReference type="InterPro" id="IPR000740">
    <property type="entry name" value="GrpE"/>
</dbReference>
<dbReference type="InterPro" id="IPR009012">
    <property type="entry name" value="GrpE_head"/>
</dbReference>
<feature type="compositionally biased region" description="Low complexity" evidence="2">
    <location>
        <begin position="63"/>
        <end position="72"/>
    </location>
</feature>
<dbReference type="EMBL" id="BAAAQD010000011">
    <property type="protein sequence ID" value="GAA1529458.1"/>
    <property type="molecule type" value="Genomic_DNA"/>
</dbReference>
<feature type="compositionally biased region" description="Gly residues" evidence="2">
    <location>
        <begin position="74"/>
        <end position="87"/>
    </location>
</feature>
<dbReference type="Pfam" id="PF01025">
    <property type="entry name" value="GrpE"/>
    <property type="match status" value="1"/>
</dbReference>
<evidence type="ECO:0008006" key="6">
    <source>
        <dbReference type="Google" id="ProtNLM"/>
    </source>
</evidence>
<keyword evidence="3" id="KW-0812">Transmembrane</keyword>
<evidence type="ECO:0000256" key="2">
    <source>
        <dbReference type="SAM" id="MobiDB-lite"/>
    </source>
</evidence>
<dbReference type="Proteomes" id="UP001501470">
    <property type="component" value="Unassembled WGS sequence"/>
</dbReference>
<dbReference type="SUPFAM" id="SSF51064">
    <property type="entry name" value="Head domain of nucleotide exchange factor GrpE"/>
    <property type="match status" value="1"/>
</dbReference>
<name>A0ABP4LS03_9ACTN</name>
<keyword evidence="3" id="KW-1133">Transmembrane helix</keyword>
<evidence type="ECO:0000256" key="3">
    <source>
        <dbReference type="SAM" id="Phobius"/>
    </source>
</evidence>
<keyword evidence="1" id="KW-0143">Chaperone</keyword>